<dbReference type="Pfam" id="PF14478">
    <property type="entry name" value="DUF4430"/>
    <property type="match status" value="1"/>
</dbReference>
<keyword evidence="3" id="KW-0813">Transport</keyword>
<dbReference type="GO" id="GO:0006824">
    <property type="term" value="P:cobalt ion transport"/>
    <property type="evidence" value="ECO:0007669"/>
    <property type="project" value="UniProtKB-KW"/>
</dbReference>
<dbReference type="AlphaFoldDB" id="A0A6I8N587"/>
<dbReference type="FunCoup" id="A0A6I8N587">
    <property type="interactions" value="57"/>
</dbReference>
<dbReference type="GO" id="GO:0005615">
    <property type="term" value="C:extracellular space"/>
    <property type="evidence" value="ECO:0000318"/>
    <property type="project" value="GO_Central"/>
</dbReference>
<reference evidence="11" key="2">
    <citation type="submission" date="2025-08" db="UniProtKB">
        <authorList>
            <consortium name="Ensembl"/>
        </authorList>
    </citation>
    <scope>IDENTIFICATION</scope>
    <source>
        <strain evidence="11">Glennie</strain>
    </source>
</reference>
<comment type="subcellular location">
    <subcellularLocation>
        <location evidence="1">Secreted</location>
    </subcellularLocation>
</comment>
<keyword evidence="4" id="KW-0964">Secreted</keyword>
<accession>A0A6I8N587</accession>
<feature type="domain" description="Transcobalamin-like C-terminal" evidence="10">
    <location>
        <begin position="345"/>
        <end position="404"/>
    </location>
</feature>
<feature type="binding site" evidence="7">
    <location>
        <begin position="375"/>
        <end position="376"/>
    </location>
    <ligand>
        <name>cyanocob(III)alamin</name>
        <dbReference type="ChEBI" id="CHEBI:17439"/>
    </ligand>
</feature>
<feature type="binding site" evidence="7">
    <location>
        <position position="186"/>
    </location>
    <ligand>
        <name>cyanocob(III)alamin</name>
        <dbReference type="ChEBI" id="CHEBI:17439"/>
    </ligand>
</feature>
<dbReference type="InterPro" id="IPR002157">
    <property type="entry name" value="Cbl-bd_prot"/>
</dbReference>
<organism evidence="11 12">
    <name type="scientific">Ornithorhynchus anatinus</name>
    <name type="common">Duckbill platypus</name>
    <dbReference type="NCBI Taxonomy" id="9258"/>
    <lineage>
        <taxon>Eukaryota</taxon>
        <taxon>Metazoa</taxon>
        <taxon>Chordata</taxon>
        <taxon>Craniata</taxon>
        <taxon>Vertebrata</taxon>
        <taxon>Euteleostomi</taxon>
        <taxon>Mammalia</taxon>
        <taxon>Monotremata</taxon>
        <taxon>Ornithorhynchidae</taxon>
        <taxon>Ornithorhynchus</taxon>
    </lineage>
</organism>
<reference evidence="11 12" key="1">
    <citation type="journal article" date="2008" name="Nature">
        <title>Genome analysis of the platypus reveals unique signatures of evolution.</title>
        <authorList>
            <person name="Warren W.C."/>
            <person name="Hillier L.W."/>
            <person name="Marshall Graves J.A."/>
            <person name="Birney E."/>
            <person name="Ponting C.P."/>
            <person name="Grutzner F."/>
            <person name="Belov K."/>
            <person name="Miller W."/>
            <person name="Clarke L."/>
            <person name="Chinwalla A.T."/>
            <person name="Yang S.P."/>
            <person name="Heger A."/>
            <person name="Locke D.P."/>
            <person name="Miethke P."/>
            <person name="Waters P.D."/>
            <person name="Veyrunes F."/>
            <person name="Fulton L."/>
            <person name="Fulton B."/>
            <person name="Graves T."/>
            <person name="Wallis J."/>
            <person name="Puente X.S."/>
            <person name="Lopez-Otin C."/>
            <person name="Ordonez G.R."/>
            <person name="Eichler E.E."/>
            <person name="Chen L."/>
            <person name="Cheng Z."/>
            <person name="Deakin J.E."/>
            <person name="Alsop A."/>
            <person name="Thompson K."/>
            <person name="Kirby P."/>
            <person name="Papenfuss A.T."/>
            <person name="Wakefield M.J."/>
            <person name="Olender T."/>
            <person name="Lancet D."/>
            <person name="Huttley G.A."/>
            <person name="Smit A.F."/>
            <person name="Pask A."/>
            <person name="Temple-Smith P."/>
            <person name="Batzer M.A."/>
            <person name="Walker J.A."/>
            <person name="Konkel M.K."/>
            <person name="Harris R.S."/>
            <person name="Whittington C.M."/>
            <person name="Wong E.S."/>
            <person name="Gemmell N.J."/>
            <person name="Buschiazzo E."/>
            <person name="Vargas Jentzsch I.M."/>
            <person name="Merkel A."/>
            <person name="Schmitz J."/>
            <person name="Zemann A."/>
            <person name="Churakov G."/>
            <person name="Kriegs J.O."/>
            <person name="Brosius J."/>
            <person name="Murchison E.P."/>
            <person name="Sachidanandam R."/>
            <person name="Smith C."/>
            <person name="Hannon G.J."/>
            <person name="Tsend-Ayush E."/>
            <person name="McMillan D."/>
            <person name="Attenborough R."/>
            <person name="Rens W."/>
            <person name="Ferguson-Smith M."/>
            <person name="Lefevre C.M."/>
            <person name="Sharp J.A."/>
            <person name="Nicholas K.R."/>
            <person name="Ray D.A."/>
            <person name="Kube M."/>
            <person name="Reinhardt R."/>
            <person name="Pringle T.H."/>
            <person name="Taylor J."/>
            <person name="Jones R.C."/>
            <person name="Nixon B."/>
            <person name="Dacheux J.L."/>
            <person name="Niwa H."/>
            <person name="Sekita Y."/>
            <person name="Huang X."/>
            <person name="Stark A."/>
            <person name="Kheradpour P."/>
            <person name="Kellis M."/>
            <person name="Flicek P."/>
            <person name="Chen Y."/>
            <person name="Webber C."/>
            <person name="Hardison R."/>
            <person name="Nelson J."/>
            <person name="Hallsworth-Pepin K."/>
            <person name="Delehaunty K."/>
            <person name="Markovic C."/>
            <person name="Minx P."/>
            <person name="Feng Y."/>
            <person name="Kremitzki C."/>
            <person name="Mitreva M."/>
            <person name="Glasscock J."/>
            <person name="Wylie T."/>
            <person name="Wohldmann P."/>
            <person name="Thiru P."/>
            <person name="Nhan M.N."/>
            <person name="Pohl C.S."/>
            <person name="Smith S.M."/>
            <person name="Hou S."/>
            <person name="Nefedov M."/>
            <person name="de Jong P.J."/>
            <person name="Renfree M.B."/>
            <person name="Mardis E.R."/>
            <person name="Wilson R.K."/>
        </authorList>
    </citation>
    <scope>NUCLEOTIDE SEQUENCE [LARGE SCALE GENOMIC DNA]</scope>
    <source>
        <strain evidence="11 12">Glennie</strain>
    </source>
</reference>
<dbReference type="InterPro" id="IPR027954">
    <property type="entry name" value="Transcobalamin-like_C"/>
</dbReference>
<evidence type="ECO:0000313" key="12">
    <source>
        <dbReference type="Proteomes" id="UP000002279"/>
    </source>
</evidence>
<dbReference type="PANTHER" id="PTHR10559">
    <property type="entry name" value="TRANSCOBALAMIN-1/GASTRIC INTRINSIC FACTOR"/>
    <property type="match status" value="1"/>
</dbReference>
<evidence type="ECO:0000256" key="4">
    <source>
        <dbReference type="ARBA" id="ARBA00022525"/>
    </source>
</evidence>
<dbReference type="Proteomes" id="UP000002279">
    <property type="component" value="Chromosome 3"/>
</dbReference>
<protein>
    <recommendedName>
        <fullName evidence="10">Transcobalamin-like C-terminal domain-containing protein</fullName>
    </recommendedName>
</protein>
<feature type="binding site" evidence="7">
    <location>
        <position position="230"/>
    </location>
    <ligand>
        <name>cyanocob(III)alamin</name>
        <dbReference type="ChEBI" id="CHEBI:17439"/>
    </ligand>
</feature>
<dbReference type="GeneTree" id="ENSGT00530000063370"/>
<name>A0A6I8N587_ORNAN</name>
<feature type="chain" id="PRO_5026157958" description="Transcobalamin-like C-terminal domain-containing protein" evidence="9">
    <location>
        <begin position="24"/>
        <end position="450"/>
    </location>
</feature>
<dbReference type="PANTHER" id="PTHR10559:SF13">
    <property type="entry name" value="TRANSCOBALAMIN-1"/>
    <property type="match status" value="1"/>
</dbReference>
<dbReference type="InParanoid" id="A0A6I8N587"/>
<feature type="binding site" evidence="7">
    <location>
        <position position="279"/>
    </location>
    <ligand>
        <name>cyanocob(III)alamin</name>
        <dbReference type="ChEBI" id="CHEBI:17439"/>
    </ligand>
</feature>
<evidence type="ECO:0000256" key="6">
    <source>
        <dbReference type="ARBA" id="ARBA00023285"/>
    </source>
</evidence>
<feature type="binding site" evidence="7">
    <location>
        <position position="401"/>
    </location>
    <ligand>
        <name>cyanocob(III)alamin</name>
        <dbReference type="ChEBI" id="CHEBI:17439"/>
    </ligand>
</feature>
<sequence length="450" mass="49510">MGRLHQLALIGLLLLCLSPGQLCETCAVNEEQRPLVTSLLNTMIQSNDGSAIPNPNVLLALRLARDHSRTTEKTLLAQLVENAKDNGTSMTSGKLALHVLALKAACQEPRVVFSSGSNLINLLEKKFQEELANIKKTGNPLTNFFQLSLDVMALCLLKGDYSPSKIANLFSPGWEKYTFGSQFSVDTGAVAVLAQICVQRINKDEKIEKNIRQLTEKILESEDRSGIIGNLYSTGLAMQALSVSGDYYENKDWDCNLSLRRMLKEIPLGTFKQPTAAAQLIPALEGKTYLDVTRGCCDSDPDNLTLSSPSPTAPTNPSTITVTYKVTDGISNTFADSIVVSVPQGSVFLKVMEAARDQDQTRFGFTQKPSDWGPYITSVRGLKADNNQRTYWQLLSGDEPLSQGKGGRQEAEPWASVLCLQGKDEKYSHKAWMEQENMGTCRGENLSFIW</sequence>
<keyword evidence="3" id="KW-0171">Cobalt transport</keyword>
<dbReference type="Gene3D" id="2.170.130.30">
    <property type="match status" value="1"/>
</dbReference>
<keyword evidence="8" id="KW-1015">Disulfide bond</keyword>
<evidence type="ECO:0000256" key="2">
    <source>
        <dbReference type="ARBA" id="ARBA00006449"/>
    </source>
</evidence>
<feature type="binding site" evidence="7">
    <location>
        <begin position="142"/>
        <end position="146"/>
    </location>
    <ligand>
        <name>cyanocob(III)alamin</name>
        <dbReference type="ChEBI" id="CHEBI:17439"/>
    </ligand>
</feature>
<keyword evidence="3" id="KW-0406">Ion transport</keyword>
<evidence type="ECO:0000256" key="9">
    <source>
        <dbReference type="SAM" id="SignalP"/>
    </source>
</evidence>
<proteinExistence type="inferred from homology"/>
<dbReference type="Pfam" id="PF01122">
    <property type="entry name" value="Cobalamin_bind"/>
    <property type="match status" value="1"/>
</dbReference>
<dbReference type="Bgee" id="ENSOANG00000002997">
    <property type="expression patterns" value="Expressed in liver and 7 other cell types or tissues"/>
</dbReference>
<dbReference type="GO" id="GO:0015889">
    <property type="term" value="P:cobalamin transport"/>
    <property type="evidence" value="ECO:0000318"/>
    <property type="project" value="GO_Central"/>
</dbReference>
<reference evidence="11" key="3">
    <citation type="submission" date="2025-09" db="UniProtKB">
        <authorList>
            <consortium name="Ensembl"/>
        </authorList>
    </citation>
    <scope>IDENTIFICATION</scope>
    <source>
        <strain evidence="11">Glennie</strain>
    </source>
</reference>
<evidence type="ECO:0000256" key="3">
    <source>
        <dbReference type="ARBA" id="ARBA00022426"/>
    </source>
</evidence>
<evidence type="ECO:0000259" key="10">
    <source>
        <dbReference type="Pfam" id="PF14478"/>
    </source>
</evidence>
<feature type="signal peptide" evidence="9">
    <location>
        <begin position="1"/>
        <end position="23"/>
    </location>
</feature>
<dbReference type="GO" id="GO:0031419">
    <property type="term" value="F:cobalamin binding"/>
    <property type="evidence" value="ECO:0000318"/>
    <property type="project" value="GO_Central"/>
</dbReference>
<evidence type="ECO:0000313" key="11">
    <source>
        <dbReference type="Ensembl" id="ENSOANP00000036131.1"/>
    </source>
</evidence>
<evidence type="ECO:0000256" key="8">
    <source>
        <dbReference type="PIRSR" id="PIRSR602157-2"/>
    </source>
</evidence>
<comment type="similarity">
    <text evidence="2">Belongs to the eukaryotic cobalamin transport proteins family.</text>
</comment>
<dbReference type="Gene3D" id="1.50.10.20">
    <property type="match status" value="1"/>
</dbReference>
<dbReference type="Ensembl" id="ENSOANT00000063181.1">
    <property type="protein sequence ID" value="ENSOANP00000036131.1"/>
    <property type="gene ID" value="ENSOANG00000002997.4"/>
</dbReference>
<evidence type="ECO:0000256" key="7">
    <source>
        <dbReference type="PIRSR" id="PIRSR602157-1"/>
    </source>
</evidence>
<dbReference type="OMA" id="TMNQSKY"/>
<evidence type="ECO:0000256" key="1">
    <source>
        <dbReference type="ARBA" id="ARBA00004613"/>
    </source>
</evidence>
<evidence type="ECO:0000256" key="5">
    <source>
        <dbReference type="ARBA" id="ARBA00022729"/>
    </source>
</evidence>
<feature type="disulfide bond" evidence="8">
    <location>
        <begin position="26"/>
        <end position="255"/>
    </location>
</feature>
<gene>
    <name evidence="11" type="primary">TCN1</name>
</gene>
<dbReference type="InterPro" id="IPR051588">
    <property type="entry name" value="Cobalamin_Transport"/>
</dbReference>
<keyword evidence="5 9" id="KW-0732">Signal</keyword>
<keyword evidence="6 7" id="KW-0170">Cobalt</keyword>
<feature type="disulfide bond" evidence="8">
    <location>
        <begin position="155"/>
        <end position="197"/>
    </location>
</feature>
<keyword evidence="12" id="KW-1185">Reference proteome</keyword>
<feature type="binding site" evidence="7">
    <location>
        <begin position="392"/>
        <end position="394"/>
    </location>
    <ligand>
        <name>cyanocob(III)alamin</name>
        <dbReference type="ChEBI" id="CHEBI:17439"/>
    </ligand>
</feature>